<dbReference type="Gene3D" id="3.40.50.2300">
    <property type="match status" value="1"/>
</dbReference>
<comment type="caution">
    <text evidence="3">The sequence shown here is derived from an EMBL/GenBank/DDBJ whole genome shotgun (WGS) entry which is preliminary data.</text>
</comment>
<proteinExistence type="predicted"/>
<feature type="modified residue" description="4-aspartylphosphate" evidence="1">
    <location>
        <position position="54"/>
    </location>
</feature>
<dbReference type="PANTHER" id="PTHR43228:SF1">
    <property type="entry name" value="TWO-COMPONENT RESPONSE REGULATOR ARR22"/>
    <property type="match status" value="1"/>
</dbReference>
<dbReference type="EMBL" id="RQGD01000005">
    <property type="protein sequence ID" value="TGL63097.1"/>
    <property type="molecule type" value="Genomic_DNA"/>
</dbReference>
<dbReference type="SUPFAM" id="SSF52172">
    <property type="entry name" value="CheY-like"/>
    <property type="match status" value="1"/>
</dbReference>
<dbReference type="PROSITE" id="PS50110">
    <property type="entry name" value="RESPONSE_REGULATORY"/>
    <property type="match status" value="1"/>
</dbReference>
<sequence>MKVYQVLLVEDDGTNAGVIINLLERYNFLVTHVTDGILALSRVRFKEFDLIVCDIMMPHLDGLSFIEKGKEFYKQTPVVMLTSAGDKEMIVRAAQSGVSAYLLKPVTAEALFEKIAPLLHLSPDSLIDKKLFPLHLDYNTPSLTEIYMKIEGIPWRKDKGRIFESFSHFLAGRSFFTDLHISIESHFFLDGKALPILEDFLIGLAQKTKIRSKNIQIQSAYLKSLGTSLKEYDCLRDVFII</sequence>
<accession>A0A4R9K8Z2</accession>
<dbReference type="CDD" id="cd00156">
    <property type="entry name" value="REC"/>
    <property type="match status" value="1"/>
</dbReference>
<dbReference type="RefSeq" id="WP_135621517.1">
    <property type="nucleotide sequence ID" value="NZ_RQGD01000005.1"/>
</dbReference>
<dbReference type="SMART" id="SM00448">
    <property type="entry name" value="REC"/>
    <property type="match status" value="1"/>
</dbReference>
<dbReference type="InterPro" id="IPR052048">
    <property type="entry name" value="ST_Response_Regulator"/>
</dbReference>
<dbReference type="PANTHER" id="PTHR43228">
    <property type="entry name" value="TWO-COMPONENT RESPONSE REGULATOR"/>
    <property type="match status" value="1"/>
</dbReference>
<feature type="domain" description="Response regulatory" evidence="2">
    <location>
        <begin position="5"/>
        <end position="119"/>
    </location>
</feature>
<evidence type="ECO:0000259" key="2">
    <source>
        <dbReference type="PROSITE" id="PS50110"/>
    </source>
</evidence>
<organism evidence="3 4">
    <name type="scientific">Leptospira ognonensis</name>
    <dbReference type="NCBI Taxonomy" id="2484945"/>
    <lineage>
        <taxon>Bacteria</taxon>
        <taxon>Pseudomonadati</taxon>
        <taxon>Spirochaetota</taxon>
        <taxon>Spirochaetia</taxon>
        <taxon>Leptospirales</taxon>
        <taxon>Leptospiraceae</taxon>
        <taxon>Leptospira</taxon>
    </lineage>
</organism>
<dbReference type="InterPro" id="IPR001789">
    <property type="entry name" value="Sig_transdc_resp-reg_receiver"/>
</dbReference>
<dbReference type="Proteomes" id="UP000297693">
    <property type="component" value="Unassembled WGS sequence"/>
</dbReference>
<evidence type="ECO:0000313" key="4">
    <source>
        <dbReference type="Proteomes" id="UP000297693"/>
    </source>
</evidence>
<keyword evidence="4" id="KW-1185">Reference proteome</keyword>
<evidence type="ECO:0000313" key="3">
    <source>
        <dbReference type="EMBL" id="TGL63097.1"/>
    </source>
</evidence>
<reference evidence="3" key="1">
    <citation type="journal article" date="2019" name="PLoS Negl. Trop. Dis.">
        <title>Revisiting the worldwide diversity of Leptospira species in the environment.</title>
        <authorList>
            <person name="Vincent A.T."/>
            <person name="Schiettekatte O."/>
            <person name="Bourhy P."/>
            <person name="Veyrier F.J."/>
            <person name="Picardeau M."/>
        </authorList>
    </citation>
    <scope>NUCLEOTIDE SEQUENCE [LARGE SCALE GENOMIC DNA]</scope>
    <source>
        <strain evidence="3">201702476</strain>
    </source>
</reference>
<dbReference type="GO" id="GO:0000160">
    <property type="term" value="P:phosphorelay signal transduction system"/>
    <property type="evidence" value="ECO:0007669"/>
    <property type="project" value="InterPro"/>
</dbReference>
<dbReference type="Pfam" id="PF00072">
    <property type="entry name" value="Response_reg"/>
    <property type="match status" value="1"/>
</dbReference>
<name>A0A4R9K8Z2_9LEPT</name>
<protein>
    <submittedName>
        <fullName evidence="3">Response regulator</fullName>
    </submittedName>
</protein>
<dbReference type="OrthoDB" id="342399at2"/>
<gene>
    <name evidence="3" type="ORF">EHQ58_01205</name>
</gene>
<dbReference type="AlphaFoldDB" id="A0A4R9K8Z2"/>
<keyword evidence="1" id="KW-0597">Phosphoprotein</keyword>
<dbReference type="InterPro" id="IPR011006">
    <property type="entry name" value="CheY-like_superfamily"/>
</dbReference>
<evidence type="ECO:0000256" key="1">
    <source>
        <dbReference type="PROSITE-ProRule" id="PRU00169"/>
    </source>
</evidence>